<protein>
    <submittedName>
        <fullName evidence="2">Integumentary mucin C.1</fullName>
    </submittedName>
</protein>
<sequence length="365" mass="38083">MTATSTTTATPTKSTMMTTNSQTTPTNSKTTPTNSRMTPTNSKMTPTNSKMTPTAGSPTASTNKPPASPTSATSAASKMTMAQTTPKTMVSGGTSASNSMTSGSGSTNSMMSSTQPTNSTGMSGMSGTSMYTSMGMISCPSFACNYSDCYSMYMSQNATSCTPGACCELIRQTSMYYTAGCTNTCSDPCINGSQTNCSVSCCNSTGCLNSSFASMMMTTATAAMSTTKKTTTIKPTTTTTMAIPQTTAKKGKMCHQGQCTGTDCYKNFNTMQTCSSTHLHCQLKKETAGTSFKWTAGCFTNCSTETPCKTATKPPCCLECCVATMTSCLRLNGTLNVLNVATRGPHLNTELIASLLCLLALTLLR</sequence>
<evidence type="ECO:0000256" key="1">
    <source>
        <dbReference type="SAM" id="MobiDB-lite"/>
    </source>
</evidence>
<feature type="compositionally biased region" description="Polar residues" evidence="1">
    <location>
        <begin position="36"/>
        <end position="56"/>
    </location>
</feature>
<proteinExistence type="predicted"/>
<gene>
    <name evidence="2" type="ORF">XNOV1_A010665</name>
</gene>
<name>A0AAV1FNV2_XYRNO</name>
<evidence type="ECO:0000313" key="3">
    <source>
        <dbReference type="Proteomes" id="UP001178508"/>
    </source>
</evidence>
<keyword evidence="3" id="KW-1185">Reference proteome</keyword>
<dbReference type="AlphaFoldDB" id="A0AAV1FNV2"/>
<evidence type="ECO:0000313" key="2">
    <source>
        <dbReference type="EMBL" id="CAJ1062710.1"/>
    </source>
</evidence>
<organism evidence="2 3">
    <name type="scientific">Xyrichtys novacula</name>
    <name type="common">Pearly razorfish</name>
    <name type="synonym">Hemipteronotus novacula</name>
    <dbReference type="NCBI Taxonomy" id="13765"/>
    <lineage>
        <taxon>Eukaryota</taxon>
        <taxon>Metazoa</taxon>
        <taxon>Chordata</taxon>
        <taxon>Craniata</taxon>
        <taxon>Vertebrata</taxon>
        <taxon>Euteleostomi</taxon>
        <taxon>Actinopterygii</taxon>
        <taxon>Neopterygii</taxon>
        <taxon>Teleostei</taxon>
        <taxon>Neoteleostei</taxon>
        <taxon>Acanthomorphata</taxon>
        <taxon>Eupercaria</taxon>
        <taxon>Labriformes</taxon>
        <taxon>Labridae</taxon>
        <taxon>Xyrichtys</taxon>
    </lineage>
</organism>
<dbReference type="EMBL" id="OY660871">
    <property type="protein sequence ID" value="CAJ1062710.1"/>
    <property type="molecule type" value="Genomic_DNA"/>
</dbReference>
<feature type="compositionally biased region" description="Low complexity" evidence="1">
    <location>
        <begin position="1"/>
        <end position="35"/>
    </location>
</feature>
<dbReference type="Proteomes" id="UP001178508">
    <property type="component" value="Chromosome 8"/>
</dbReference>
<reference evidence="2" key="1">
    <citation type="submission" date="2023-08" db="EMBL/GenBank/DDBJ databases">
        <authorList>
            <person name="Alioto T."/>
            <person name="Alioto T."/>
            <person name="Gomez Garrido J."/>
        </authorList>
    </citation>
    <scope>NUCLEOTIDE SEQUENCE</scope>
</reference>
<feature type="compositionally biased region" description="Low complexity" evidence="1">
    <location>
        <begin position="57"/>
        <end position="124"/>
    </location>
</feature>
<feature type="region of interest" description="Disordered" evidence="1">
    <location>
        <begin position="1"/>
        <end position="124"/>
    </location>
</feature>
<accession>A0AAV1FNV2</accession>